<dbReference type="Gene3D" id="3.40.190.290">
    <property type="match status" value="1"/>
</dbReference>
<proteinExistence type="inferred from homology"/>
<dbReference type="GO" id="GO:0000976">
    <property type="term" value="F:transcription cis-regulatory region binding"/>
    <property type="evidence" value="ECO:0007669"/>
    <property type="project" value="TreeGrafter"/>
</dbReference>
<dbReference type="Pfam" id="PF00126">
    <property type="entry name" value="HTH_1"/>
    <property type="match status" value="1"/>
</dbReference>
<dbReference type="FunFam" id="1.10.10.10:FF:000001">
    <property type="entry name" value="LysR family transcriptional regulator"/>
    <property type="match status" value="1"/>
</dbReference>
<evidence type="ECO:0000256" key="2">
    <source>
        <dbReference type="ARBA" id="ARBA00023015"/>
    </source>
</evidence>
<keyword evidence="3 6" id="KW-0238">DNA-binding</keyword>
<keyword evidence="4" id="KW-0804">Transcription</keyword>
<evidence type="ECO:0000256" key="4">
    <source>
        <dbReference type="ARBA" id="ARBA00023163"/>
    </source>
</evidence>
<evidence type="ECO:0000256" key="1">
    <source>
        <dbReference type="ARBA" id="ARBA00009437"/>
    </source>
</evidence>
<dbReference type="PROSITE" id="PS50931">
    <property type="entry name" value="HTH_LYSR"/>
    <property type="match status" value="1"/>
</dbReference>
<dbReference type="Gene3D" id="1.10.10.10">
    <property type="entry name" value="Winged helix-like DNA-binding domain superfamily/Winged helix DNA-binding domain"/>
    <property type="match status" value="1"/>
</dbReference>
<dbReference type="EMBL" id="JACHHT010000002">
    <property type="protein sequence ID" value="MBB6522557.1"/>
    <property type="molecule type" value="Genomic_DNA"/>
</dbReference>
<evidence type="ECO:0000313" key="7">
    <source>
        <dbReference type="Proteomes" id="UP000528457"/>
    </source>
</evidence>
<dbReference type="AlphaFoldDB" id="A0A7X0MYY2"/>
<comment type="similarity">
    <text evidence="1">Belongs to the LysR transcriptional regulatory family.</text>
</comment>
<protein>
    <submittedName>
        <fullName evidence="6">DNA-binding transcriptional LysR family regulator</fullName>
    </submittedName>
</protein>
<accession>A0A7X0MYY2</accession>
<reference evidence="6 7" key="1">
    <citation type="submission" date="2020-08" db="EMBL/GenBank/DDBJ databases">
        <title>Genomic Encyclopedia of Type Strains, Phase IV (KMG-IV): sequencing the most valuable type-strain genomes for metagenomic binning, comparative biology and taxonomic classification.</title>
        <authorList>
            <person name="Goeker M."/>
        </authorList>
    </citation>
    <scope>NUCLEOTIDE SEQUENCE [LARGE SCALE GENOMIC DNA]</scope>
    <source>
        <strain evidence="6 7">DSM 22368</strain>
    </source>
</reference>
<dbReference type="Proteomes" id="UP000528457">
    <property type="component" value="Unassembled WGS sequence"/>
</dbReference>
<organism evidence="6 7">
    <name type="scientific">Pseudoteredinibacter isoporae</name>
    <dbReference type="NCBI Taxonomy" id="570281"/>
    <lineage>
        <taxon>Bacteria</taxon>
        <taxon>Pseudomonadati</taxon>
        <taxon>Pseudomonadota</taxon>
        <taxon>Gammaproteobacteria</taxon>
        <taxon>Cellvibrionales</taxon>
        <taxon>Cellvibrionaceae</taxon>
        <taxon>Pseudoteredinibacter</taxon>
    </lineage>
</organism>
<evidence type="ECO:0000256" key="3">
    <source>
        <dbReference type="ARBA" id="ARBA00023125"/>
    </source>
</evidence>
<dbReference type="RefSeq" id="WP_166845659.1">
    <property type="nucleotide sequence ID" value="NZ_JAAONY010000002.1"/>
</dbReference>
<keyword evidence="7" id="KW-1185">Reference proteome</keyword>
<dbReference type="InterPro" id="IPR000847">
    <property type="entry name" value="LysR_HTH_N"/>
</dbReference>
<dbReference type="InParanoid" id="A0A7X0MYY2"/>
<dbReference type="PRINTS" id="PR00039">
    <property type="entry name" value="HTHLYSR"/>
</dbReference>
<dbReference type="Pfam" id="PF03466">
    <property type="entry name" value="LysR_substrate"/>
    <property type="match status" value="1"/>
</dbReference>
<gene>
    <name evidence="6" type="ORF">HNR48_002842</name>
</gene>
<sequence length="307" mass="35179">MDRHLQQFKKVVEVGSINAAAEALYISQPTLTQNIKKLEERIGSKLLNRTPQGITPTAYGEVLYDHVRAMDNTYQQAMEKIKILKHKKSFALQIGSGFVCWEVCVKDSLKRFQKRQPDASVHIEIGNNLYLYDRALSGHLDLFFGHQILGLDKKPGVKFIPLWKTTHCYFARNEHPLAGKPIAYEEMAAYPWLEVSHHDSRYLAYIKSVEENPLEQERRNHDIARVSTNSMSVGLELLLEEDLILPFVSEYTQLLSTKGVSKLDVQEPAIEEQVGVYVPEDNIKQEALDFIAYVQESTIPFDKFRQA</sequence>
<dbReference type="CDD" id="cd05466">
    <property type="entry name" value="PBP2_LTTR_substrate"/>
    <property type="match status" value="1"/>
</dbReference>
<dbReference type="SUPFAM" id="SSF53850">
    <property type="entry name" value="Periplasmic binding protein-like II"/>
    <property type="match status" value="1"/>
</dbReference>
<feature type="domain" description="HTH lysR-type" evidence="5">
    <location>
        <begin position="1"/>
        <end position="57"/>
    </location>
</feature>
<name>A0A7X0MYY2_9GAMM</name>
<dbReference type="GO" id="GO:0003700">
    <property type="term" value="F:DNA-binding transcription factor activity"/>
    <property type="evidence" value="ECO:0007669"/>
    <property type="project" value="InterPro"/>
</dbReference>
<evidence type="ECO:0000259" key="5">
    <source>
        <dbReference type="PROSITE" id="PS50931"/>
    </source>
</evidence>
<dbReference type="InterPro" id="IPR036390">
    <property type="entry name" value="WH_DNA-bd_sf"/>
</dbReference>
<dbReference type="PANTHER" id="PTHR30126:SF98">
    <property type="entry name" value="HTH-TYPE TRANSCRIPTIONAL ACTIVATOR BAUR"/>
    <property type="match status" value="1"/>
</dbReference>
<dbReference type="SUPFAM" id="SSF46785">
    <property type="entry name" value="Winged helix' DNA-binding domain"/>
    <property type="match status" value="1"/>
</dbReference>
<evidence type="ECO:0000313" key="6">
    <source>
        <dbReference type="EMBL" id="MBB6522557.1"/>
    </source>
</evidence>
<keyword evidence="2" id="KW-0805">Transcription regulation</keyword>
<dbReference type="PANTHER" id="PTHR30126">
    <property type="entry name" value="HTH-TYPE TRANSCRIPTIONAL REGULATOR"/>
    <property type="match status" value="1"/>
</dbReference>
<dbReference type="InterPro" id="IPR036388">
    <property type="entry name" value="WH-like_DNA-bd_sf"/>
</dbReference>
<comment type="caution">
    <text evidence="6">The sequence shown here is derived from an EMBL/GenBank/DDBJ whole genome shotgun (WGS) entry which is preliminary data.</text>
</comment>
<dbReference type="InterPro" id="IPR005119">
    <property type="entry name" value="LysR_subst-bd"/>
</dbReference>